<dbReference type="EMBL" id="CAJOBC010089850">
    <property type="protein sequence ID" value="CAF4384847.1"/>
    <property type="molecule type" value="Genomic_DNA"/>
</dbReference>
<name>A0A815V4Q6_9BILA</name>
<dbReference type="Proteomes" id="UP000682733">
    <property type="component" value="Unassembled WGS sequence"/>
</dbReference>
<dbReference type="AlphaFoldDB" id="A0A815V4Q6"/>
<evidence type="ECO:0000313" key="6">
    <source>
        <dbReference type="EMBL" id="CAF4384847.1"/>
    </source>
</evidence>
<dbReference type="EMBL" id="CAJNOQ010024286">
    <property type="protein sequence ID" value="CAF1525875.1"/>
    <property type="molecule type" value="Genomic_DNA"/>
</dbReference>
<dbReference type="PROSITE" id="PS50222">
    <property type="entry name" value="EF_HAND_2"/>
    <property type="match status" value="2"/>
</dbReference>
<comment type="caution">
    <text evidence="4">The sequence shown here is derived from an EMBL/GenBank/DDBJ whole genome shotgun (WGS) entry which is preliminary data.</text>
</comment>
<dbReference type="Proteomes" id="UP000663829">
    <property type="component" value="Unassembled WGS sequence"/>
</dbReference>
<keyword evidence="7" id="KW-1185">Reference proteome</keyword>
<evidence type="ECO:0000313" key="7">
    <source>
        <dbReference type="Proteomes" id="UP000663829"/>
    </source>
</evidence>
<dbReference type="Gene3D" id="1.10.238.10">
    <property type="entry name" value="EF-hand"/>
    <property type="match status" value="1"/>
</dbReference>
<protein>
    <recommendedName>
        <fullName evidence="2">EF-hand domain-containing protein</fullName>
    </recommendedName>
</protein>
<feature type="domain" description="EF-hand" evidence="2">
    <location>
        <begin position="85"/>
        <end position="120"/>
    </location>
</feature>
<evidence type="ECO:0000313" key="3">
    <source>
        <dbReference type="EMBL" id="CAF1508354.1"/>
    </source>
</evidence>
<evidence type="ECO:0000313" key="5">
    <source>
        <dbReference type="EMBL" id="CAF4296450.1"/>
    </source>
</evidence>
<sequence length="163" mass="18971">MDVTYSVSETVHRKGGQIVEVDYDYEETRQENVGQGTNEKKVDRTRTYSAKITRQQYETLPQKLKNAFPFDSFLHILKPLMMGTYLSDEIQKAFDLLDRDKSGTIDVNELSAFLPIINPNVTKERLLRYIRKVDENFDHKMNFEEFSSMILRGIGRDIVCGHV</sequence>
<proteinExistence type="predicted"/>
<evidence type="ECO:0000256" key="1">
    <source>
        <dbReference type="ARBA" id="ARBA00022837"/>
    </source>
</evidence>
<dbReference type="SUPFAM" id="SSF47473">
    <property type="entry name" value="EF-hand"/>
    <property type="match status" value="1"/>
</dbReference>
<dbReference type="PROSITE" id="PS00018">
    <property type="entry name" value="EF_HAND_1"/>
    <property type="match status" value="1"/>
</dbReference>
<dbReference type="InterPro" id="IPR018247">
    <property type="entry name" value="EF_Hand_1_Ca_BS"/>
</dbReference>
<dbReference type="CDD" id="cd00051">
    <property type="entry name" value="EFh"/>
    <property type="match status" value="1"/>
</dbReference>
<dbReference type="EMBL" id="CAJNOK010034892">
    <property type="protein sequence ID" value="CAF1508354.1"/>
    <property type="molecule type" value="Genomic_DNA"/>
</dbReference>
<reference evidence="4" key="1">
    <citation type="submission" date="2021-02" db="EMBL/GenBank/DDBJ databases">
        <authorList>
            <person name="Nowell W R."/>
        </authorList>
    </citation>
    <scope>NUCLEOTIDE SEQUENCE</scope>
</reference>
<organism evidence="4 7">
    <name type="scientific">Didymodactylos carnosus</name>
    <dbReference type="NCBI Taxonomy" id="1234261"/>
    <lineage>
        <taxon>Eukaryota</taxon>
        <taxon>Metazoa</taxon>
        <taxon>Spiralia</taxon>
        <taxon>Gnathifera</taxon>
        <taxon>Rotifera</taxon>
        <taxon>Eurotatoria</taxon>
        <taxon>Bdelloidea</taxon>
        <taxon>Philodinida</taxon>
        <taxon>Philodinidae</taxon>
        <taxon>Didymodactylos</taxon>
    </lineage>
</organism>
<dbReference type="InterPro" id="IPR002048">
    <property type="entry name" value="EF_hand_dom"/>
</dbReference>
<dbReference type="Proteomes" id="UP000677228">
    <property type="component" value="Unassembled WGS sequence"/>
</dbReference>
<gene>
    <name evidence="4" type="ORF">GPM918_LOCUS37775</name>
    <name evidence="3" type="ORF">OVA965_LOCUS37258</name>
    <name evidence="6" type="ORF">SRO942_LOCUS38553</name>
    <name evidence="5" type="ORF">TMI583_LOCUS38328</name>
</gene>
<evidence type="ECO:0000313" key="4">
    <source>
        <dbReference type="EMBL" id="CAF1525875.1"/>
    </source>
</evidence>
<feature type="domain" description="EF-hand" evidence="2">
    <location>
        <begin position="121"/>
        <end position="156"/>
    </location>
</feature>
<dbReference type="InterPro" id="IPR011992">
    <property type="entry name" value="EF-hand-dom_pair"/>
</dbReference>
<dbReference type="GO" id="GO:0005509">
    <property type="term" value="F:calcium ion binding"/>
    <property type="evidence" value="ECO:0007669"/>
    <property type="project" value="InterPro"/>
</dbReference>
<accession>A0A815V4Q6</accession>
<dbReference type="Proteomes" id="UP000681722">
    <property type="component" value="Unassembled WGS sequence"/>
</dbReference>
<evidence type="ECO:0000259" key="2">
    <source>
        <dbReference type="PROSITE" id="PS50222"/>
    </source>
</evidence>
<keyword evidence="1" id="KW-0106">Calcium</keyword>
<dbReference type="SMART" id="SM00054">
    <property type="entry name" value="EFh"/>
    <property type="match status" value="2"/>
</dbReference>
<dbReference type="EMBL" id="CAJOBA010056950">
    <property type="protein sequence ID" value="CAF4296450.1"/>
    <property type="molecule type" value="Genomic_DNA"/>
</dbReference>
<dbReference type="OrthoDB" id="26525at2759"/>
<dbReference type="Pfam" id="PF13499">
    <property type="entry name" value="EF-hand_7"/>
    <property type="match status" value="1"/>
</dbReference>